<sequence length="234" mass="26497">MIRLMKPKKASTPRPTAKRPGRLPESTPKSDATREMIVAAARKVFVRYPYHKASIRTIAAEGGFHFSLINHYFTKSELFGAVVAQVSQEMLDNFTSWLKGISVMSPEDGFSLFLDRALDHFFKHPDVLRILMKNAGEADSEETTRAFDHFTKYVFTGGGILINELRMAKSVDNIVVWFYGVLNLLINFVGAAHYHCQVLNMDPNGPDFRKWVKNCLMYLFTPTLKELFPAGQSA</sequence>
<dbReference type="HOGENOM" id="CLU_094893_0_0_7"/>
<protein>
    <submittedName>
        <fullName evidence="5">Transcriptional regulator, TetR family</fullName>
    </submittedName>
</protein>
<dbReference type="InterPro" id="IPR009057">
    <property type="entry name" value="Homeodomain-like_sf"/>
</dbReference>
<dbReference type="KEGG" id="dol:Dole_3108"/>
<dbReference type="SUPFAM" id="SSF46689">
    <property type="entry name" value="Homeodomain-like"/>
    <property type="match status" value="1"/>
</dbReference>
<reference evidence="5 6" key="1">
    <citation type="submission" date="2007-10" db="EMBL/GenBank/DDBJ databases">
        <title>Complete sequence of Desulfococcus oleovorans Hxd3.</title>
        <authorList>
            <consortium name="US DOE Joint Genome Institute"/>
            <person name="Copeland A."/>
            <person name="Lucas S."/>
            <person name="Lapidus A."/>
            <person name="Barry K."/>
            <person name="Glavina del Rio T."/>
            <person name="Dalin E."/>
            <person name="Tice H."/>
            <person name="Pitluck S."/>
            <person name="Kiss H."/>
            <person name="Brettin T."/>
            <person name="Bruce D."/>
            <person name="Detter J.C."/>
            <person name="Han C."/>
            <person name="Schmutz J."/>
            <person name="Larimer F."/>
            <person name="Land M."/>
            <person name="Hauser L."/>
            <person name="Kyrpides N."/>
            <person name="Kim E."/>
            <person name="Wawrik B."/>
            <person name="Richardson P."/>
        </authorList>
    </citation>
    <scope>NUCLEOTIDE SEQUENCE [LARGE SCALE GENOMIC DNA]</scope>
    <source>
        <strain evidence="6">DSM 6200 / JCM 39069 / Hxd3</strain>
    </source>
</reference>
<dbReference type="AlphaFoldDB" id="A8ZZN9"/>
<name>A8ZZN9_DESOH</name>
<evidence type="ECO:0000256" key="1">
    <source>
        <dbReference type="ARBA" id="ARBA00023125"/>
    </source>
</evidence>
<dbReference type="eggNOG" id="COG1309">
    <property type="taxonomic scope" value="Bacteria"/>
</dbReference>
<dbReference type="EMBL" id="CP000859">
    <property type="protein sequence ID" value="ABW68911.1"/>
    <property type="molecule type" value="Genomic_DNA"/>
</dbReference>
<keyword evidence="3" id="KW-1133">Transmembrane helix</keyword>
<evidence type="ECO:0000313" key="6">
    <source>
        <dbReference type="Proteomes" id="UP000008561"/>
    </source>
</evidence>
<keyword evidence="6" id="KW-1185">Reference proteome</keyword>
<dbReference type="Proteomes" id="UP000008561">
    <property type="component" value="Chromosome"/>
</dbReference>
<dbReference type="Pfam" id="PF00440">
    <property type="entry name" value="TetR_N"/>
    <property type="match status" value="1"/>
</dbReference>
<evidence type="ECO:0000259" key="4">
    <source>
        <dbReference type="Pfam" id="PF00440"/>
    </source>
</evidence>
<gene>
    <name evidence="5" type="ordered locus">Dole_3108</name>
</gene>
<keyword evidence="1" id="KW-0238">DNA-binding</keyword>
<accession>A8ZZN9</accession>
<feature type="domain" description="HTH tetR-type" evidence="4">
    <location>
        <begin position="37"/>
        <end position="82"/>
    </location>
</feature>
<organism evidence="5 6">
    <name type="scientific">Desulfosudis oleivorans (strain DSM 6200 / JCM 39069 / Hxd3)</name>
    <name type="common">Desulfococcus oleovorans</name>
    <dbReference type="NCBI Taxonomy" id="96561"/>
    <lineage>
        <taxon>Bacteria</taxon>
        <taxon>Pseudomonadati</taxon>
        <taxon>Thermodesulfobacteriota</taxon>
        <taxon>Desulfobacteria</taxon>
        <taxon>Desulfobacterales</taxon>
        <taxon>Desulfosudaceae</taxon>
        <taxon>Desulfosudis</taxon>
    </lineage>
</organism>
<dbReference type="Gene3D" id="1.10.357.10">
    <property type="entry name" value="Tetracycline Repressor, domain 2"/>
    <property type="match status" value="1"/>
</dbReference>
<evidence type="ECO:0000313" key="5">
    <source>
        <dbReference type="EMBL" id="ABW68911.1"/>
    </source>
</evidence>
<keyword evidence="3" id="KW-0472">Membrane</keyword>
<feature type="transmembrane region" description="Helical" evidence="3">
    <location>
        <begin position="174"/>
        <end position="194"/>
    </location>
</feature>
<dbReference type="InterPro" id="IPR001647">
    <property type="entry name" value="HTH_TetR"/>
</dbReference>
<evidence type="ECO:0000256" key="2">
    <source>
        <dbReference type="SAM" id="MobiDB-lite"/>
    </source>
</evidence>
<keyword evidence="3" id="KW-0812">Transmembrane</keyword>
<feature type="compositionally biased region" description="Basic residues" evidence="2">
    <location>
        <begin position="1"/>
        <end position="21"/>
    </location>
</feature>
<feature type="region of interest" description="Disordered" evidence="2">
    <location>
        <begin position="1"/>
        <end position="31"/>
    </location>
</feature>
<proteinExistence type="predicted"/>
<evidence type="ECO:0000256" key="3">
    <source>
        <dbReference type="SAM" id="Phobius"/>
    </source>
</evidence>
<dbReference type="GO" id="GO:0003677">
    <property type="term" value="F:DNA binding"/>
    <property type="evidence" value="ECO:0007669"/>
    <property type="project" value="UniProtKB-KW"/>
</dbReference>
<dbReference type="OrthoDB" id="9806334at2"/>
<dbReference type="STRING" id="96561.Dole_3108"/>